<dbReference type="EMBL" id="KB095811">
    <property type="protein sequence ID" value="ESO12846.1"/>
    <property type="molecule type" value="Genomic_DNA"/>
</dbReference>
<keyword evidence="4" id="KW-1185">Reference proteome</keyword>
<dbReference type="Proteomes" id="UP000015101">
    <property type="component" value="Unassembled WGS sequence"/>
</dbReference>
<sequence>MPMLTSHTLISQKLQTSCGRHIMMPDTMILLQLFIIGKLLEKMSHKWKNGIFGCFNDCSICILSFLIPCYIAGKNAKGVGRSCLIFGCLSILEPIGCLARSVIRQDIRTKHNIEIIRLTEYVVFKQLTHV</sequence>
<dbReference type="NCBIfam" id="TIGR01571">
    <property type="entry name" value="A_thal_Cys_rich"/>
    <property type="match status" value="1"/>
</dbReference>
<dbReference type="GeneID" id="20210742"/>
<proteinExistence type="inferred from homology"/>
<dbReference type="PANTHER" id="PTHR15907">
    <property type="entry name" value="DUF614 FAMILY PROTEIN-RELATED"/>
    <property type="match status" value="1"/>
</dbReference>
<gene>
    <name evidence="3" type="primary">20210742</name>
    <name evidence="2" type="ORF">HELRODRAFT_188008</name>
</gene>
<dbReference type="STRING" id="6412.T1FPJ5"/>
<organism evidence="3 4">
    <name type="scientific">Helobdella robusta</name>
    <name type="common">Californian leech</name>
    <dbReference type="NCBI Taxonomy" id="6412"/>
    <lineage>
        <taxon>Eukaryota</taxon>
        <taxon>Metazoa</taxon>
        <taxon>Spiralia</taxon>
        <taxon>Lophotrochozoa</taxon>
        <taxon>Annelida</taxon>
        <taxon>Clitellata</taxon>
        <taxon>Hirudinea</taxon>
        <taxon>Rhynchobdellida</taxon>
        <taxon>Glossiphoniidae</taxon>
        <taxon>Helobdella</taxon>
    </lineage>
</organism>
<reference evidence="3" key="3">
    <citation type="submission" date="2015-06" db="UniProtKB">
        <authorList>
            <consortium name="EnsemblMetazoa"/>
        </authorList>
    </citation>
    <scope>IDENTIFICATION</scope>
</reference>
<dbReference type="Pfam" id="PF04749">
    <property type="entry name" value="PLAC8"/>
    <property type="match status" value="1"/>
</dbReference>
<evidence type="ECO:0000313" key="2">
    <source>
        <dbReference type="EMBL" id="ESO12846.1"/>
    </source>
</evidence>
<dbReference type="EMBL" id="AMQM01000251">
    <property type="status" value="NOT_ANNOTATED_CDS"/>
    <property type="molecule type" value="Genomic_DNA"/>
</dbReference>
<evidence type="ECO:0000313" key="4">
    <source>
        <dbReference type="Proteomes" id="UP000015101"/>
    </source>
</evidence>
<comment type="similarity">
    <text evidence="1">Belongs to the cornifelin family.</text>
</comment>
<protein>
    <submittedName>
        <fullName evidence="2 3">Uncharacterized protein</fullName>
    </submittedName>
</protein>
<dbReference type="InterPro" id="IPR006461">
    <property type="entry name" value="PLAC_motif_containing"/>
</dbReference>
<dbReference type="AlphaFoldDB" id="T1FPJ5"/>
<dbReference type="InParanoid" id="T1FPJ5"/>
<name>T1FPJ5_HELRO</name>
<dbReference type="OrthoDB" id="1045822at2759"/>
<dbReference type="KEGG" id="hro:HELRODRAFT_188008"/>
<dbReference type="EnsemblMetazoa" id="HelroT188008">
    <property type="protein sequence ID" value="HelroP188008"/>
    <property type="gene ID" value="HelroG188008"/>
</dbReference>
<evidence type="ECO:0000256" key="1">
    <source>
        <dbReference type="ARBA" id="ARBA00009024"/>
    </source>
</evidence>
<reference evidence="2 4" key="2">
    <citation type="journal article" date="2013" name="Nature">
        <title>Insights into bilaterian evolution from three spiralian genomes.</title>
        <authorList>
            <person name="Simakov O."/>
            <person name="Marletaz F."/>
            <person name="Cho S.J."/>
            <person name="Edsinger-Gonzales E."/>
            <person name="Havlak P."/>
            <person name="Hellsten U."/>
            <person name="Kuo D.H."/>
            <person name="Larsson T."/>
            <person name="Lv J."/>
            <person name="Arendt D."/>
            <person name="Savage R."/>
            <person name="Osoegawa K."/>
            <person name="de Jong P."/>
            <person name="Grimwood J."/>
            <person name="Chapman J.A."/>
            <person name="Shapiro H."/>
            <person name="Aerts A."/>
            <person name="Otillar R.P."/>
            <person name="Terry A.Y."/>
            <person name="Boore J.L."/>
            <person name="Grigoriev I.V."/>
            <person name="Lindberg D.R."/>
            <person name="Seaver E.C."/>
            <person name="Weisblat D.A."/>
            <person name="Putnam N.H."/>
            <person name="Rokhsar D.S."/>
        </authorList>
    </citation>
    <scope>NUCLEOTIDE SEQUENCE</scope>
</reference>
<dbReference type="HOGENOM" id="CLU_1940359_0_0_1"/>
<dbReference type="CTD" id="20210742"/>
<dbReference type="RefSeq" id="XP_009009566.1">
    <property type="nucleotide sequence ID" value="XM_009011318.1"/>
</dbReference>
<reference evidence="4" key="1">
    <citation type="submission" date="2012-12" db="EMBL/GenBank/DDBJ databases">
        <authorList>
            <person name="Hellsten U."/>
            <person name="Grimwood J."/>
            <person name="Chapman J.A."/>
            <person name="Shapiro H."/>
            <person name="Aerts A."/>
            <person name="Otillar R.P."/>
            <person name="Terry A.Y."/>
            <person name="Boore J.L."/>
            <person name="Simakov O."/>
            <person name="Marletaz F."/>
            <person name="Cho S.-J."/>
            <person name="Edsinger-Gonzales E."/>
            <person name="Havlak P."/>
            <person name="Kuo D.-H."/>
            <person name="Larsson T."/>
            <person name="Lv J."/>
            <person name="Arendt D."/>
            <person name="Savage R."/>
            <person name="Osoegawa K."/>
            <person name="de Jong P."/>
            <person name="Lindberg D.R."/>
            <person name="Seaver E.C."/>
            <person name="Weisblat D.A."/>
            <person name="Putnam N.H."/>
            <person name="Grigoriev I.V."/>
            <person name="Rokhsar D.S."/>
        </authorList>
    </citation>
    <scope>NUCLEOTIDE SEQUENCE</scope>
</reference>
<evidence type="ECO:0000313" key="3">
    <source>
        <dbReference type="EnsemblMetazoa" id="HelroP188008"/>
    </source>
</evidence>
<accession>T1FPJ5</accession>